<dbReference type="PANTHER" id="PTHR13935">
    <property type="entry name" value="ACHAETE-SCUTE TRANSCRIPTION FACTOR-RELATED"/>
    <property type="match status" value="1"/>
</dbReference>
<dbReference type="AlphaFoldDB" id="A0A061FMV0"/>
<dbReference type="PANTHER" id="PTHR13935:SF118">
    <property type="entry name" value="BHLH DOMAIN-CONTAINING PROTEIN"/>
    <property type="match status" value="1"/>
</dbReference>
<dbReference type="GO" id="GO:0006357">
    <property type="term" value="P:regulation of transcription by RNA polymerase II"/>
    <property type="evidence" value="ECO:0000318"/>
    <property type="project" value="GO_Central"/>
</dbReference>
<evidence type="ECO:0000313" key="3">
    <source>
        <dbReference type="Proteomes" id="UP000026915"/>
    </source>
</evidence>
<evidence type="ECO:0000313" key="2">
    <source>
        <dbReference type="EMBL" id="EOY18406.1"/>
    </source>
</evidence>
<reference evidence="2 3" key="1">
    <citation type="journal article" date="2013" name="Genome Biol.">
        <title>The genome sequence of the most widely cultivated cacao type and its use to identify candidate genes regulating pod color.</title>
        <authorList>
            <person name="Motamayor J.C."/>
            <person name="Mockaitis K."/>
            <person name="Schmutz J."/>
            <person name="Haiminen N."/>
            <person name="Iii D.L."/>
            <person name="Cornejo O."/>
            <person name="Findley S.D."/>
            <person name="Zheng P."/>
            <person name="Utro F."/>
            <person name="Royaert S."/>
            <person name="Saski C."/>
            <person name="Jenkins J."/>
            <person name="Podicheti R."/>
            <person name="Zhao M."/>
            <person name="Scheffler B.E."/>
            <person name="Stack J.C."/>
            <person name="Feltus F.A."/>
            <person name="Mustiga G.M."/>
            <person name="Amores F."/>
            <person name="Phillips W."/>
            <person name="Marelli J.P."/>
            <person name="May G.D."/>
            <person name="Shapiro H."/>
            <person name="Ma J."/>
            <person name="Bustamante C.D."/>
            <person name="Schnell R.J."/>
            <person name="Main D."/>
            <person name="Gilbert D."/>
            <person name="Parida L."/>
            <person name="Kuhn D.N."/>
        </authorList>
    </citation>
    <scope>NUCLEOTIDE SEQUENCE [LARGE SCALE GENOMIC DNA]</scope>
    <source>
        <strain evidence="3">cv. Matina 1-6</strain>
    </source>
</reference>
<dbReference type="EMBL" id="CM001888">
    <property type="protein sequence ID" value="EOY18406.1"/>
    <property type="molecule type" value="Genomic_DNA"/>
</dbReference>
<dbReference type="GO" id="GO:0090575">
    <property type="term" value="C:RNA polymerase II transcription regulator complex"/>
    <property type="evidence" value="ECO:0000318"/>
    <property type="project" value="GO_Central"/>
</dbReference>
<dbReference type="InParanoid" id="A0A061FMV0"/>
<gene>
    <name evidence="2" type="ORF">TCM_043003</name>
</gene>
<sequence>MIGFPLEKSAPMCTTYPEANQHPVETIRSQLPEVTNKARHSILHYGEAHEGNLAAASLQSFHNFNLVMSSLSGRNESKFDGKRTKMEHEKSLIQAPFLSFLLSRLRQLEELKQRKMQLEGESEALSKLTSETISPVLNIVDSNSNMRLDMKFALSDIISLIEEEGATVIAVTYNNAGTMNILSIHCKMSISSNLELATVHIKELQRQVEELKERKMQLEVASEARNRVKSETITPVLNIIESDSIMEVNLVIGSDMKFILGEIISIIEQEGAEVIGATYNHAGKVNRNILSIHCEVACSKIGFKSSKVLERLKTLFGECM</sequence>
<dbReference type="GO" id="GO:0000981">
    <property type="term" value="F:DNA-binding transcription factor activity, RNA polymerase II-specific"/>
    <property type="evidence" value="ECO:0000318"/>
    <property type="project" value="GO_Central"/>
</dbReference>
<name>A0A061FMV0_THECC</name>
<accession>A0A061FMV0</accession>
<dbReference type="Gramene" id="EOY18406">
    <property type="protein sequence ID" value="EOY18406"/>
    <property type="gene ID" value="TCM_043003"/>
</dbReference>
<keyword evidence="2" id="KW-0238">DNA-binding</keyword>
<feature type="coiled-coil region" evidence="1">
    <location>
        <begin position="101"/>
        <end position="128"/>
    </location>
</feature>
<feature type="coiled-coil region" evidence="1">
    <location>
        <begin position="194"/>
        <end position="221"/>
    </location>
</feature>
<evidence type="ECO:0000256" key="1">
    <source>
        <dbReference type="SAM" id="Coils"/>
    </source>
</evidence>
<dbReference type="InterPro" id="IPR015660">
    <property type="entry name" value="MASH1/Ascl1a-like"/>
</dbReference>
<dbReference type="HOGENOM" id="CLU_869902_0_0_1"/>
<keyword evidence="3" id="KW-1185">Reference proteome</keyword>
<protein>
    <submittedName>
        <fullName evidence="2">Basic helix-loop-helix DNA-binding superfamily protein</fullName>
    </submittedName>
</protein>
<dbReference type="STRING" id="3641.A0A061FMV0"/>
<keyword evidence="1" id="KW-0175">Coiled coil</keyword>
<dbReference type="Proteomes" id="UP000026915">
    <property type="component" value="Chromosome 10"/>
</dbReference>
<dbReference type="GO" id="GO:0000977">
    <property type="term" value="F:RNA polymerase II transcription regulatory region sequence-specific DNA binding"/>
    <property type="evidence" value="ECO:0000318"/>
    <property type="project" value="GO_Central"/>
</dbReference>
<proteinExistence type="predicted"/>
<organism evidence="2 3">
    <name type="scientific">Theobroma cacao</name>
    <name type="common">Cacao</name>
    <name type="synonym">Cocoa</name>
    <dbReference type="NCBI Taxonomy" id="3641"/>
    <lineage>
        <taxon>Eukaryota</taxon>
        <taxon>Viridiplantae</taxon>
        <taxon>Streptophyta</taxon>
        <taxon>Embryophyta</taxon>
        <taxon>Tracheophyta</taxon>
        <taxon>Spermatophyta</taxon>
        <taxon>Magnoliopsida</taxon>
        <taxon>eudicotyledons</taxon>
        <taxon>Gunneridae</taxon>
        <taxon>Pentapetalae</taxon>
        <taxon>rosids</taxon>
        <taxon>malvids</taxon>
        <taxon>Malvales</taxon>
        <taxon>Malvaceae</taxon>
        <taxon>Byttnerioideae</taxon>
        <taxon>Theobroma</taxon>
    </lineage>
</organism>